<dbReference type="AlphaFoldDB" id="V4ATZ9"/>
<sequence length="616" mass="69948">MSRNKKKDEVNPDRETTIAGLYGDLQKLGQKQEYAKAIKVCNQILGNKGDEVEAVQYKIVCQMLLDQFENALALIQKNKITGMDFEKAYCQYRLNRTSEALKTLRAVKDLDYRMKELLAQVLYRLEEYQECYDLYRDLVKNSDDDCEVERQTNMGAVIASLEMWDDQEMDDPGFEEDTYEICYNKACQYIGKEDYKTAEEKLNKAESILRGDQELTEEELEEELGLIRVQQGYVKQCINKPKEASELYNLCMKSKPSDLSLLGVVSNNIVTINKDQNMFDSKKKLKIATGENIQKKLSKKQKGCIVINQCLLHMYSGQVNQCHKLAESLIKQYPDLDTPVLIEAAQYVKDKKLNQAIELLKSYVEKHPEQAFSLKLVIVQLYLTQGSIYPACDTLKSLGNLQYKPGIVSALVTLYNSQEDRESASDVLINAVKWYKANEPKSPELITITRANADYQLKIGKPSIAAGMLEDLRKANPKDSRVLAQLISAYSTFDTNKAQQLSKELPPVEEIAKDIDVVLLETSFSTLGHKYMKKTQKAEASPAAPAGDGLITKKKNKKKKKGKLPKNYDANVSPADLDQERWLPRRERSYYRGKRRDKKKDIGKGTQGSSGPSGDM</sequence>
<protein>
    <recommendedName>
        <fullName evidence="4 11">Signal recognition particle subunit SRP72</fullName>
    </recommendedName>
</protein>
<evidence type="ECO:0000313" key="14">
    <source>
        <dbReference type="EMBL" id="ESO98395.1"/>
    </source>
</evidence>
<feature type="compositionally biased region" description="Basic residues" evidence="12">
    <location>
        <begin position="552"/>
        <end position="564"/>
    </location>
</feature>
<dbReference type="SUPFAM" id="SSF48452">
    <property type="entry name" value="TPR-like"/>
    <property type="match status" value="2"/>
</dbReference>
<feature type="region of interest" description="Disordered" evidence="12">
    <location>
        <begin position="535"/>
        <end position="616"/>
    </location>
</feature>
<evidence type="ECO:0000259" key="13">
    <source>
        <dbReference type="Pfam" id="PF08492"/>
    </source>
</evidence>
<dbReference type="GeneID" id="20231094"/>
<dbReference type="GO" id="GO:0005786">
    <property type="term" value="C:signal recognition particle, endoplasmic reticulum targeting"/>
    <property type="evidence" value="ECO:0007669"/>
    <property type="project" value="UniProtKB-UniRule"/>
</dbReference>
<keyword evidence="9 11" id="KW-0733">Signal recognition particle</keyword>
<dbReference type="GO" id="GO:0043022">
    <property type="term" value="F:ribosome binding"/>
    <property type="evidence" value="ECO:0007669"/>
    <property type="project" value="TreeGrafter"/>
</dbReference>
<gene>
    <name evidence="14" type="ORF">LOTGIDRAFT_114451</name>
</gene>
<dbReference type="PANTHER" id="PTHR14094:SF9">
    <property type="entry name" value="SIGNAL RECOGNITION PARTICLE SUBUNIT SRP72"/>
    <property type="match status" value="1"/>
</dbReference>
<dbReference type="InterPro" id="IPR013699">
    <property type="entry name" value="Signal_recog_part_SRP72_RNA-bd"/>
</dbReference>
<evidence type="ECO:0000256" key="2">
    <source>
        <dbReference type="ARBA" id="ARBA00004496"/>
    </source>
</evidence>
<keyword evidence="15" id="KW-1185">Reference proteome</keyword>
<dbReference type="RefSeq" id="XP_009051089.1">
    <property type="nucleotide sequence ID" value="XM_009052841.1"/>
</dbReference>
<accession>V4ATZ9</accession>
<evidence type="ECO:0000256" key="1">
    <source>
        <dbReference type="ARBA" id="ARBA00004240"/>
    </source>
</evidence>
<keyword evidence="10 11" id="KW-0687">Ribonucleoprotein</keyword>
<evidence type="ECO:0000256" key="8">
    <source>
        <dbReference type="ARBA" id="ARBA00022824"/>
    </source>
</evidence>
<dbReference type="InterPro" id="IPR031545">
    <property type="entry name" value="SRP72_TPR-like"/>
</dbReference>
<keyword evidence="7" id="KW-0802">TPR repeat</keyword>
<feature type="compositionally biased region" description="Polar residues" evidence="12">
    <location>
        <begin position="607"/>
        <end position="616"/>
    </location>
</feature>
<dbReference type="PANTHER" id="PTHR14094">
    <property type="entry name" value="SIGNAL RECOGNITION PARTICLE 72"/>
    <property type="match status" value="1"/>
</dbReference>
<dbReference type="FunFam" id="1.25.40.10:FF:000062">
    <property type="entry name" value="Signal recognition particle subunit SRP72"/>
    <property type="match status" value="1"/>
</dbReference>
<dbReference type="HOGENOM" id="CLU_013808_1_0_1"/>
<dbReference type="Proteomes" id="UP000030746">
    <property type="component" value="Unassembled WGS sequence"/>
</dbReference>
<dbReference type="Gene3D" id="1.25.40.10">
    <property type="entry name" value="Tetratricopeptide repeat domain"/>
    <property type="match status" value="2"/>
</dbReference>
<dbReference type="OMA" id="NDMKVLA"/>
<dbReference type="InterPro" id="IPR026270">
    <property type="entry name" value="SRP72"/>
</dbReference>
<evidence type="ECO:0000256" key="5">
    <source>
        <dbReference type="ARBA" id="ARBA00022490"/>
    </source>
</evidence>
<dbReference type="GO" id="GO:0008312">
    <property type="term" value="F:7S RNA binding"/>
    <property type="evidence" value="ECO:0007669"/>
    <property type="project" value="InterPro"/>
</dbReference>
<keyword evidence="8" id="KW-0256">Endoplasmic reticulum</keyword>
<evidence type="ECO:0000256" key="12">
    <source>
        <dbReference type="SAM" id="MobiDB-lite"/>
    </source>
</evidence>
<evidence type="ECO:0000256" key="4">
    <source>
        <dbReference type="ARBA" id="ARBA00018350"/>
    </source>
</evidence>
<comment type="function">
    <text evidence="11">Component of the signal recognition particle (SRP) complex, a ribonucleoprotein complex that mediates the cotranslational targeting of secretory and membrane proteins to the endoplasmic reticulum (ER).</text>
</comment>
<dbReference type="Pfam" id="PF08492">
    <property type="entry name" value="SRP72"/>
    <property type="match status" value="1"/>
</dbReference>
<evidence type="ECO:0000256" key="9">
    <source>
        <dbReference type="ARBA" id="ARBA00023135"/>
    </source>
</evidence>
<reference evidence="14 15" key="1">
    <citation type="journal article" date="2013" name="Nature">
        <title>Insights into bilaterian evolution from three spiralian genomes.</title>
        <authorList>
            <person name="Simakov O."/>
            <person name="Marletaz F."/>
            <person name="Cho S.J."/>
            <person name="Edsinger-Gonzales E."/>
            <person name="Havlak P."/>
            <person name="Hellsten U."/>
            <person name="Kuo D.H."/>
            <person name="Larsson T."/>
            <person name="Lv J."/>
            <person name="Arendt D."/>
            <person name="Savage R."/>
            <person name="Osoegawa K."/>
            <person name="de Jong P."/>
            <person name="Grimwood J."/>
            <person name="Chapman J.A."/>
            <person name="Shapiro H."/>
            <person name="Aerts A."/>
            <person name="Otillar R.P."/>
            <person name="Terry A.Y."/>
            <person name="Boore J.L."/>
            <person name="Grigoriev I.V."/>
            <person name="Lindberg D.R."/>
            <person name="Seaver E.C."/>
            <person name="Weisblat D.A."/>
            <person name="Putnam N.H."/>
            <person name="Rokhsar D.S."/>
        </authorList>
    </citation>
    <scope>NUCLEOTIDE SEQUENCE [LARGE SCALE GENOMIC DNA]</scope>
</reference>
<dbReference type="GO" id="GO:0006614">
    <property type="term" value="P:SRP-dependent cotranslational protein targeting to membrane"/>
    <property type="evidence" value="ECO:0007669"/>
    <property type="project" value="UniProtKB-UniRule"/>
</dbReference>
<comment type="similarity">
    <text evidence="3 11">Belongs to the SRP72 family.</text>
</comment>
<dbReference type="PIRSF" id="PIRSF038922">
    <property type="entry name" value="SRP72"/>
    <property type="match status" value="1"/>
</dbReference>
<dbReference type="GO" id="GO:0005783">
    <property type="term" value="C:endoplasmic reticulum"/>
    <property type="evidence" value="ECO:0007669"/>
    <property type="project" value="UniProtKB-SubCell"/>
</dbReference>
<dbReference type="OrthoDB" id="5421607at2759"/>
<evidence type="ECO:0000256" key="3">
    <source>
        <dbReference type="ARBA" id="ARBA00007676"/>
    </source>
</evidence>
<evidence type="ECO:0000256" key="10">
    <source>
        <dbReference type="ARBA" id="ARBA00023274"/>
    </source>
</evidence>
<dbReference type="STRING" id="225164.V4ATZ9"/>
<evidence type="ECO:0000256" key="11">
    <source>
        <dbReference type="PIRNR" id="PIRNR038922"/>
    </source>
</evidence>
<name>V4ATZ9_LOTGI</name>
<evidence type="ECO:0000256" key="7">
    <source>
        <dbReference type="ARBA" id="ARBA00022803"/>
    </source>
</evidence>
<feature type="domain" description="Signal recognition particle SRP72 subunit RNA-binding" evidence="13">
    <location>
        <begin position="536"/>
        <end position="593"/>
    </location>
</feature>
<proteinExistence type="inferred from homology"/>
<dbReference type="Pfam" id="PF17004">
    <property type="entry name" value="SRP_TPR_like"/>
    <property type="match status" value="1"/>
</dbReference>
<dbReference type="CTD" id="20231094"/>
<organism evidence="14 15">
    <name type="scientific">Lottia gigantea</name>
    <name type="common">Giant owl limpet</name>
    <dbReference type="NCBI Taxonomy" id="225164"/>
    <lineage>
        <taxon>Eukaryota</taxon>
        <taxon>Metazoa</taxon>
        <taxon>Spiralia</taxon>
        <taxon>Lophotrochozoa</taxon>
        <taxon>Mollusca</taxon>
        <taxon>Gastropoda</taxon>
        <taxon>Patellogastropoda</taxon>
        <taxon>Lottioidea</taxon>
        <taxon>Lottiidae</taxon>
        <taxon>Lottia</taxon>
    </lineage>
</organism>
<dbReference type="KEGG" id="lgi:LOTGIDRAFT_114451"/>
<feature type="compositionally biased region" description="Basic and acidic residues" evidence="12">
    <location>
        <begin position="578"/>
        <end position="590"/>
    </location>
</feature>
<dbReference type="EMBL" id="KB201262">
    <property type="protein sequence ID" value="ESO98395.1"/>
    <property type="molecule type" value="Genomic_DNA"/>
</dbReference>
<evidence type="ECO:0000256" key="6">
    <source>
        <dbReference type="ARBA" id="ARBA00022737"/>
    </source>
</evidence>
<evidence type="ECO:0000313" key="15">
    <source>
        <dbReference type="Proteomes" id="UP000030746"/>
    </source>
</evidence>
<dbReference type="InterPro" id="IPR011990">
    <property type="entry name" value="TPR-like_helical_dom_sf"/>
</dbReference>
<keyword evidence="5 11" id="KW-0963">Cytoplasm</keyword>
<comment type="subcellular location">
    <subcellularLocation>
        <location evidence="2 11">Cytoplasm</location>
    </subcellularLocation>
    <subcellularLocation>
        <location evidence="1">Endoplasmic reticulum</location>
    </subcellularLocation>
</comment>
<keyword evidence="6" id="KW-0677">Repeat</keyword>